<dbReference type="InterPro" id="IPR002110">
    <property type="entry name" value="Ankyrin_rpt"/>
</dbReference>
<keyword evidence="1" id="KW-0677">Repeat</keyword>
<dbReference type="AlphaFoldDB" id="A0A8S1CXU2"/>
<evidence type="ECO:0000313" key="5">
    <source>
        <dbReference type="Proteomes" id="UP000494165"/>
    </source>
</evidence>
<proteinExistence type="predicted"/>
<keyword evidence="5" id="KW-1185">Reference proteome</keyword>
<feature type="repeat" description="ANK" evidence="3">
    <location>
        <begin position="444"/>
        <end position="478"/>
    </location>
</feature>
<evidence type="ECO:0000256" key="2">
    <source>
        <dbReference type="ARBA" id="ARBA00023043"/>
    </source>
</evidence>
<dbReference type="Pfam" id="PF12796">
    <property type="entry name" value="Ank_2"/>
    <property type="match status" value="3"/>
</dbReference>
<protein>
    <submittedName>
        <fullName evidence="4">Uncharacterized protein</fullName>
    </submittedName>
</protein>
<dbReference type="PANTHER" id="PTHR24173:SF74">
    <property type="entry name" value="ANKYRIN REPEAT DOMAIN-CONTAINING PROTEIN 16"/>
    <property type="match status" value="1"/>
</dbReference>
<dbReference type="OrthoDB" id="8175398at2759"/>
<dbReference type="EMBL" id="CADEPI010000074">
    <property type="protein sequence ID" value="CAB3372601.1"/>
    <property type="molecule type" value="Genomic_DNA"/>
</dbReference>
<dbReference type="Pfam" id="PF13637">
    <property type="entry name" value="Ank_4"/>
    <property type="match status" value="1"/>
</dbReference>
<feature type="repeat" description="ANK" evidence="3">
    <location>
        <begin position="206"/>
        <end position="230"/>
    </location>
</feature>
<gene>
    <name evidence="4" type="ORF">CLODIP_2_CD09515</name>
</gene>
<reference evidence="4 5" key="1">
    <citation type="submission" date="2020-04" db="EMBL/GenBank/DDBJ databases">
        <authorList>
            <person name="Alioto T."/>
            <person name="Alioto T."/>
            <person name="Gomez Garrido J."/>
        </authorList>
    </citation>
    <scope>NUCLEOTIDE SEQUENCE [LARGE SCALE GENOMIC DNA]</scope>
</reference>
<feature type="repeat" description="ANK" evidence="3">
    <location>
        <begin position="410"/>
        <end position="437"/>
    </location>
</feature>
<feature type="repeat" description="ANK" evidence="3">
    <location>
        <begin position="137"/>
        <end position="169"/>
    </location>
</feature>
<dbReference type="SUPFAM" id="SSF48403">
    <property type="entry name" value="Ankyrin repeat"/>
    <property type="match status" value="2"/>
</dbReference>
<dbReference type="SMART" id="SM00248">
    <property type="entry name" value="ANK"/>
    <property type="match status" value="13"/>
</dbReference>
<feature type="repeat" description="ANK" evidence="3">
    <location>
        <begin position="479"/>
        <end position="511"/>
    </location>
</feature>
<dbReference type="InterPro" id="IPR036770">
    <property type="entry name" value="Ankyrin_rpt-contain_sf"/>
</dbReference>
<dbReference type="PANTHER" id="PTHR24173">
    <property type="entry name" value="ANKYRIN REPEAT CONTAINING"/>
    <property type="match status" value="1"/>
</dbReference>
<evidence type="ECO:0000256" key="3">
    <source>
        <dbReference type="PROSITE-ProRule" id="PRU00023"/>
    </source>
</evidence>
<name>A0A8S1CXU2_9INSE</name>
<sequence>MEMSPLHVAAKSSDAEHCRRLVEDEGADFGAVSGDFDATVIHCAALNTSHGKEVVKYFVSHGMQVDQKDSEGQEPIHYAVRARNFEVANELLQIKCGEDAEERKNNLIHYFVKENNPEFITIVHESNRRLIKGKGECGKTALHLAAQYAELKICKWLDQNGVQVDSRDDEGCTAMHYAALRDSDHVKFVRYFSKKKGMLVDKESKDGMTPLHYAFQHNQLDMAKELIRLGGVIYNPINYEMHYCARVNNLEGMKMLNKENDSFLTHENDSNIWTTIHMAALHANLEMIKWLDENDVNLHKKDEFSHRASVLHYVAFNKQSPSELVKIVQYFIQKGLDVNGLTGEGMTPLHCAINAKNTVVAGELVKHCADLEQELTGLNFLLYCAKEDFLFGAQLMLKNKPQLIKGVDPEGRNALHIAAEFSNLEMCKWLVDEDKDLIKMLTMKGNSVLHMAAKNKNHGQEIVRYLISLDVPVNGRNNFDLAPLHYALQHGNVNVAQEMVTLGADLNAKIGNESNLLHFSVLKKSLEGAKFIHSINPALIKQRAMKGKNALHFGAEHANAKMCKWLVSQGVDLQERTDNGKTVADFVAKRNDKDVKQYFKTLGVKKRGFCSRLFSRNGCFSS</sequence>
<dbReference type="PROSITE" id="PS50088">
    <property type="entry name" value="ANK_REPEAT"/>
    <property type="match status" value="6"/>
</dbReference>
<dbReference type="Pfam" id="PF00023">
    <property type="entry name" value="Ank"/>
    <property type="match status" value="1"/>
</dbReference>
<evidence type="ECO:0000256" key="1">
    <source>
        <dbReference type="ARBA" id="ARBA00022737"/>
    </source>
</evidence>
<dbReference type="Proteomes" id="UP000494165">
    <property type="component" value="Unassembled WGS sequence"/>
</dbReference>
<dbReference type="PROSITE" id="PS50297">
    <property type="entry name" value="ANK_REP_REGION"/>
    <property type="match status" value="4"/>
</dbReference>
<keyword evidence="2 3" id="KW-0040">ANK repeat</keyword>
<organism evidence="4 5">
    <name type="scientific">Cloeon dipterum</name>
    <dbReference type="NCBI Taxonomy" id="197152"/>
    <lineage>
        <taxon>Eukaryota</taxon>
        <taxon>Metazoa</taxon>
        <taxon>Ecdysozoa</taxon>
        <taxon>Arthropoda</taxon>
        <taxon>Hexapoda</taxon>
        <taxon>Insecta</taxon>
        <taxon>Pterygota</taxon>
        <taxon>Palaeoptera</taxon>
        <taxon>Ephemeroptera</taxon>
        <taxon>Pisciforma</taxon>
        <taxon>Baetidae</taxon>
        <taxon>Cloeon</taxon>
    </lineage>
</organism>
<dbReference type="PRINTS" id="PR01415">
    <property type="entry name" value="ANKYRIN"/>
</dbReference>
<evidence type="ECO:0000313" key="4">
    <source>
        <dbReference type="EMBL" id="CAB3372601.1"/>
    </source>
</evidence>
<dbReference type="Gene3D" id="1.25.40.20">
    <property type="entry name" value="Ankyrin repeat-containing domain"/>
    <property type="match status" value="3"/>
</dbReference>
<feature type="repeat" description="ANK" evidence="3">
    <location>
        <begin position="546"/>
        <end position="578"/>
    </location>
</feature>
<accession>A0A8S1CXU2</accession>
<comment type="caution">
    <text evidence="4">The sequence shown here is derived from an EMBL/GenBank/DDBJ whole genome shotgun (WGS) entry which is preliminary data.</text>
</comment>